<dbReference type="PANTHER" id="PTHR43547:SF2">
    <property type="entry name" value="HYBRID SIGNAL TRANSDUCTION HISTIDINE KINASE C"/>
    <property type="match status" value="1"/>
</dbReference>
<dbReference type="InterPro" id="IPR000014">
    <property type="entry name" value="PAS"/>
</dbReference>
<keyword evidence="6" id="KW-0175">Coiled coil</keyword>
<sequence>MINYTSNLGRILDINLIIMIAALITSIYIGFFEKIKNIKYINILYFVEVLIYIYIISNNYKFSKIDMYILELYTFIKSIYFYAVRHKLKLKNIQLIALITLNTASLIYLGFNLNVYFALNILLNIFICKFFIIDNMKLKKSKFDENRKKIDKLNENINTLNSNVKNETIIQCEYKDDILKIEKNINKSIEESDMPIVMLNEKNNIIYCNQNSWRNINLNKVNILHYLSTNFKNGKECIKMINKIDINSYKSINLYDNEEKVYRFICTKEIRENKEIKICIFNDITQSTVIQKQLNDSEEKYRKLMDVLTDGVIIHDMEAVKYINDSVFEIFKIDKSEKEVSLEIIKDKIQKDERKLLNESLEEVRKGKVNKIINKFKTIDETYIEVITTKIETGECDILLSIIVDITEMEEALKQLEVNQKTYRALAQNLPDGIVVIDKKSKEYIYQNKSMIKILKKVKIDSINKFINDYISSACYGETKKYEIDKSKSCFVSITIIDRKEEEQLLAIVRLLENEERVLEAIKELDLVNVQHHVKNEFLINTSKLLKDPINNIANMNKILENNKSKFNSKHIENYTKLVKRNCYRLQRLINNMNEVVDVENGVCCVEFVHCDIVKLTSNIVDCVNEYLHDKGVHIKFKSDIESSILKIDLDKIQRIVLNLISNAIKFSEIGSLIEVYMYKENDFINIGIKDYGVGIPKDRLKFIFTKFGQVDKTLSRNTEGCGVGLALVKAFLDLQDGNIKVNSEEGKGSEFIISLKEYENIDDRHLVNIKDLRTSIFEKMYIEFADIYF</sequence>
<dbReference type="SUPFAM" id="SSF55874">
    <property type="entry name" value="ATPase domain of HSP90 chaperone/DNA topoisomerase II/histidine kinase"/>
    <property type="match status" value="1"/>
</dbReference>
<keyword evidence="7" id="KW-0812">Transmembrane</keyword>
<organism evidence="9 10">
    <name type="scientific">Paraclostridium ghonii</name>
    <dbReference type="NCBI Taxonomy" id="29358"/>
    <lineage>
        <taxon>Bacteria</taxon>
        <taxon>Bacillati</taxon>
        <taxon>Bacillota</taxon>
        <taxon>Clostridia</taxon>
        <taxon>Peptostreptococcales</taxon>
        <taxon>Peptostreptococcaceae</taxon>
        <taxon>Paraclostridium</taxon>
    </lineage>
</organism>
<evidence type="ECO:0000313" key="10">
    <source>
        <dbReference type="Proteomes" id="UP001232584"/>
    </source>
</evidence>
<keyword evidence="5" id="KW-0902">Two-component regulatory system</keyword>
<evidence type="ECO:0000256" key="7">
    <source>
        <dbReference type="SAM" id="Phobius"/>
    </source>
</evidence>
<dbReference type="Gene3D" id="3.30.450.20">
    <property type="entry name" value="PAS domain"/>
    <property type="match status" value="1"/>
</dbReference>
<dbReference type="RefSeq" id="WP_307501609.1">
    <property type="nucleotide sequence ID" value="NZ_BAAACE010000026.1"/>
</dbReference>
<evidence type="ECO:0000256" key="2">
    <source>
        <dbReference type="ARBA" id="ARBA00012438"/>
    </source>
</evidence>
<feature type="domain" description="Histidine kinase" evidence="8">
    <location>
        <begin position="541"/>
        <end position="760"/>
    </location>
</feature>
<protein>
    <recommendedName>
        <fullName evidence="2">histidine kinase</fullName>
        <ecNumber evidence="2">2.7.13.3</ecNumber>
    </recommendedName>
</protein>
<dbReference type="GO" id="GO:0016301">
    <property type="term" value="F:kinase activity"/>
    <property type="evidence" value="ECO:0007669"/>
    <property type="project" value="UniProtKB-KW"/>
</dbReference>
<feature type="transmembrane region" description="Helical" evidence="7">
    <location>
        <begin position="38"/>
        <end position="55"/>
    </location>
</feature>
<reference evidence="9 10" key="1">
    <citation type="submission" date="2023-07" db="EMBL/GenBank/DDBJ databases">
        <title>Genomic Encyclopedia of Type Strains, Phase IV (KMG-IV): sequencing the most valuable type-strain genomes for metagenomic binning, comparative biology and taxonomic classification.</title>
        <authorList>
            <person name="Goeker M."/>
        </authorList>
    </citation>
    <scope>NUCLEOTIDE SEQUENCE [LARGE SCALE GENOMIC DNA]</scope>
    <source>
        <strain evidence="9 10">DSM 15049</strain>
    </source>
</reference>
<gene>
    <name evidence="9" type="ORF">QOZ92_000184</name>
</gene>
<dbReference type="EMBL" id="JAUSWG010000001">
    <property type="protein sequence ID" value="MDQ0555074.1"/>
    <property type="molecule type" value="Genomic_DNA"/>
</dbReference>
<feature type="transmembrane region" description="Helical" evidence="7">
    <location>
        <begin position="67"/>
        <end position="83"/>
    </location>
</feature>
<keyword evidence="4 9" id="KW-0808">Transferase</keyword>
<feature type="transmembrane region" description="Helical" evidence="7">
    <location>
        <begin position="12"/>
        <end position="31"/>
    </location>
</feature>
<keyword evidence="3" id="KW-0597">Phosphoprotein</keyword>
<keyword evidence="7" id="KW-1133">Transmembrane helix</keyword>
<proteinExistence type="predicted"/>
<dbReference type="EC" id="2.7.13.3" evidence="2"/>
<evidence type="ECO:0000256" key="5">
    <source>
        <dbReference type="ARBA" id="ARBA00023012"/>
    </source>
</evidence>
<dbReference type="SUPFAM" id="SSF55785">
    <property type="entry name" value="PYP-like sensor domain (PAS domain)"/>
    <property type="match status" value="2"/>
</dbReference>
<dbReference type="InterPro" id="IPR005467">
    <property type="entry name" value="His_kinase_dom"/>
</dbReference>
<dbReference type="InterPro" id="IPR035965">
    <property type="entry name" value="PAS-like_dom_sf"/>
</dbReference>
<dbReference type="Pfam" id="PF13188">
    <property type="entry name" value="PAS_8"/>
    <property type="match status" value="2"/>
</dbReference>
<dbReference type="Gene3D" id="3.30.565.10">
    <property type="entry name" value="Histidine kinase-like ATPase, C-terminal domain"/>
    <property type="match status" value="1"/>
</dbReference>
<dbReference type="Proteomes" id="UP001232584">
    <property type="component" value="Unassembled WGS sequence"/>
</dbReference>
<keyword evidence="7" id="KW-0472">Membrane</keyword>
<dbReference type="SMART" id="SM00091">
    <property type="entry name" value="PAS"/>
    <property type="match status" value="2"/>
</dbReference>
<dbReference type="InterPro" id="IPR004358">
    <property type="entry name" value="Sig_transdc_His_kin-like_C"/>
</dbReference>
<dbReference type="InterPro" id="IPR036097">
    <property type="entry name" value="HisK_dim/P_sf"/>
</dbReference>
<dbReference type="SMART" id="SM00387">
    <property type="entry name" value="HATPase_c"/>
    <property type="match status" value="1"/>
</dbReference>
<dbReference type="Gene3D" id="1.10.287.130">
    <property type="match status" value="1"/>
</dbReference>
<dbReference type="PANTHER" id="PTHR43547">
    <property type="entry name" value="TWO-COMPONENT HISTIDINE KINASE"/>
    <property type="match status" value="1"/>
</dbReference>
<comment type="catalytic activity">
    <reaction evidence="1">
        <text>ATP + protein L-histidine = ADP + protein N-phospho-L-histidine.</text>
        <dbReference type="EC" id="2.7.13.3"/>
    </reaction>
</comment>
<dbReference type="Pfam" id="PF02518">
    <property type="entry name" value="HATPase_c"/>
    <property type="match status" value="1"/>
</dbReference>
<feature type="coiled-coil region" evidence="6">
    <location>
        <begin position="136"/>
        <end position="170"/>
    </location>
</feature>
<evidence type="ECO:0000256" key="1">
    <source>
        <dbReference type="ARBA" id="ARBA00000085"/>
    </source>
</evidence>
<evidence type="ECO:0000313" key="9">
    <source>
        <dbReference type="EMBL" id="MDQ0555074.1"/>
    </source>
</evidence>
<comment type="caution">
    <text evidence="9">The sequence shown here is derived from an EMBL/GenBank/DDBJ whole genome shotgun (WGS) entry which is preliminary data.</text>
</comment>
<dbReference type="PROSITE" id="PS50109">
    <property type="entry name" value="HIS_KIN"/>
    <property type="match status" value="1"/>
</dbReference>
<name>A0ABU0MVY6_9FIRM</name>
<evidence type="ECO:0000256" key="6">
    <source>
        <dbReference type="SAM" id="Coils"/>
    </source>
</evidence>
<evidence type="ECO:0000256" key="3">
    <source>
        <dbReference type="ARBA" id="ARBA00022553"/>
    </source>
</evidence>
<dbReference type="SUPFAM" id="SSF47384">
    <property type="entry name" value="Homodimeric domain of signal transducing histidine kinase"/>
    <property type="match status" value="1"/>
</dbReference>
<accession>A0ABU0MVY6</accession>
<keyword evidence="4 9" id="KW-0418">Kinase</keyword>
<dbReference type="InterPro" id="IPR003594">
    <property type="entry name" value="HATPase_dom"/>
</dbReference>
<evidence type="ECO:0000256" key="4">
    <source>
        <dbReference type="ARBA" id="ARBA00022777"/>
    </source>
</evidence>
<dbReference type="InterPro" id="IPR036890">
    <property type="entry name" value="HATPase_C_sf"/>
</dbReference>
<dbReference type="PRINTS" id="PR00344">
    <property type="entry name" value="BCTRLSENSOR"/>
</dbReference>
<evidence type="ECO:0000259" key="8">
    <source>
        <dbReference type="PROSITE" id="PS50109"/>
    </source>
</evidence>
<keyword evidence="10" id="KW-1185">Reference proteome</keyword>